<sequence>MLTAPPTYTHLDGEFPLVLFFSFSGSMPKKGFKKKRLRLAQQPADSQAADPQAEMASGSASSEQKEVSLCQEESSSQEVGDLSASIKKFFISSDFSDLTICTADQEFKVHRLIVCGQSAYFSRVFKANWTESVDNKIQLKSDDPRAVEAMIHFMYGFEYDSSGSDLGRVSPMLFNINVYQVADKFEVPQLKQKAKDKFETIARTCWEMDDYPIAISEAYQRTHKGDRGLRDILVSISHEHLEKLLENEDFRTVLEEVLGFAADLVRHSPGNTGVKKYRCPNCNFNWMLGHSARNISYGCPNCSSERSNWDDFIVKG</sequence>
<feature type="compositionally biased region" description="Low complexity" evidence="1">
    <location>
        <begin position="40"/>
        <end position="53"/>
    </location>
</feature>
<dbReference type="Proteomes" id="UP000596276">
    <property type="component" value="Chromosome 2"/>
</dbReference>
<evidence type="ECO:0000313" key="3">
    <source>
        <dbReference type="EMBL" id="QRD81756.1"/>
    </source>
</evidence>
<evidence type="ECO:0000256" key="1">
    <source>
        <dbReference type="SAM" id="MobiDB-lite"/>
    </source>
</evidence>
<dbReference type="VEuPathDB" id="FungiDB:F9C07_1196365"/>
<proteinExistence type="predicted"/>
<protein>
    <submittedName>
        <fullName evidence="3">BTB/POZ protein</fullName>
    </submittedName>
</protein>
<dbReference type="InterPro" id="IPR000210">
    <property type="entry name" value="BTB/POZ_dom"/>
</dbReference>
<name>A0A7U2MDM7_ASPFN</name>
<dbReference type="PANTHER" id="PTHR47843:SF5">
    <property type="entry name" value="BTB_POZ DOMAIN PROTEIN"/>
    <property type="match status" value="1"/>
</dbReference>
<dbReference type="PANTHER" id="PTHR47843">
    <property type="entry name" value="BTB DOMAIN-CONTAINING PROTEIN-RELATED"/>
    <property type="match status" value="1"/>
</dbReference>
<dbReference type="EMBL" id="CP044622">
    <property type="protein sequence ID" value="QRD81756.1"/>
    <property type="molecule type" value="Genomic_DNA"/>
</dbReference>
<dbReference type="CDD" id="cd18186">
    <property type="entry name" value="BTB_POZ_ZBTB_KLHL-like"/>
    <property type="match status" value="1"/>
</dbReference>
<dbReference type="SUPFAM" id="SSF54695">
    <property type="entry name" value="POZ domain"/>
    <property type="match status" value="1"/>
</dbReference>
<dbReference type="PROSITE" id="PS50097">
    <property type="entry name" value="BTB"/>
    <property type="match status" value="1"/>
</dbReference>
<dbReference type="InterPro" id="IPR011333">
    <property type="entry name" value="SKP1/BTB/POZ_sf"/>
</dbReference>
<feature type="region of interest" description="Disordered" evidence="1">
    <location>
        <begin position="40"/>
        <end position="72"/>
    </location>
</feature>
<dbReference type="AlphaFoldDB" id="A0A7U2MDM7"/>
<dbReference type="Gene3D" id="3.30.710.10">
    <property type="entry name" value="Potassium Channel Kv1.1, Chain A"/>
    <property type="match status" value="1"/>
</dbReference>
<organism evidence="3 4">
    <name type="scientific">Aspergillus flavus (strain ATCC 200026 / FGSC A1120 / IAM 13836 / NRRL 3357 / JCM 12722 / SRRC 167)</name>
    <dbReference type="NCBI Taxonomy" id="332952"/>
    <lineage>
        <taxon>Eukaryota</taxon>
        <taxon>Fungi</taxon>
        <taxon>Dikarya</taxon>
        <taxon>Ascomycota</taxon>
        <taxon>Pezizomycotina</taxon>
        <taxon>Eurotiomycetes</taxon>
        <taxon>Eurotiomycetidae</taxon>
        <taxon>Eurotiales</taxon>
        <taxon>Aspergillaceae</taxon>
        <taxon>Aspergillus</taxon>
        <taxon>Aspergillus subgen. Circumdati</taxon>
    </lineage>
</organism>
<reference evidence="4" key="1">
    <citation type="journal article" date="2021" name="G3 (Bethesda)">
        <title>Chromosome assembled and annotated genome sequence of Aspergillus flavus NRRL 3357.</title>
        <authorList>
            <person name="Skerker J.M."/>
            <person name="Pianalto K.M."/>
            <person name="Mondo S.J."/>
            <person name="Yang K."/>
            <person name="Arkin A.P."/>
            <person name="Keller N.P."/>
            <person name="Grigoriev I.V."/>
            <person name="Louise Glass N.L."/>
        </authorList>
    </citation>
    <scope>NUCLEOTIDE SEQUENCE [LARGE SCALE GENOMIC DNA]</scope>
    <source>
        <strain evidence="4">ATCC 200026 / FGSC A1120 / IAM 13836 / NRRL 3357 / JCM 12722 / SRRC 167</strain>
    </source>
</reference>
<dbReference type="SMART" id="SM00225">
    <property type="entry name" value="BTB"/>
    <property type="match status" value="1"/>
</dbReference>
<dbReference type="Pfam" id="PF00651">
    <property type="entry name" value="BTB"/>
    <property type="match status" value="1"/>
</dbReference>
<evidence type="ECO:0000313" key="4">
    <source>
        <dbReference type="Proteomes" id="UP000596276"/>
    </source>
</evidence>
<dbReference type="VEuPathDB" id="FungiDB:AFLA_012721"/>
<gene>
    <name evidence="3" type="ORF">F9C07_1196365</name>
</gene>
<evidence type="ECO:0000259" key="2">
    <source>
        <dbReference type="PROSITE" id="PS50097"/>
    </source>
</evidence>
<keyword evidence="4" id="KW-1185">Reference proteome</keyword>
<feature type="domain" description="BTB" evidence="2">
    <location>
        <begin position="96"/>
        <end position="163"/>
    </location>
</feature>
<accession>A0A7U2MDM7</accession>